<protein>
    <submittedName>
        <fullName evidence="4">Acyl carrier protein</fullName>
    </submittedName>
</protein>
<name>A0ABW0NGF6_9BURK</name>
<evidence type="ECO:0000256" key="1">
    <source>
        <dbReference type="ARBA" id="ARBA00022450"/>
    </source>
</evidence>
<dbReference type="InterPro" id="IPR006162">
    <property type="entry name" value="Ppantetheine_attach_site"/>
</dbReference>
<dbReference type="SMART" id="SM01294">
    <property type="entry name" value="PKS_PP_betabranch"/>
    <property type="match status" value="1"/>
</dbReference>
<dbReference type="Pfam" id="PF00550">
    <property type="entry name" value="PP-binding"/>
    <property type="match status" value="1"/>
</dbReference>
<dbReference type="Gene3D" id="1.10.1200.10">
    <property type="entry name" value="ACP-like"/>
    <property type="match status" value="1"/>
</dbReference>
<evidence type="ECO:0000259" key="3">
    <source>
        <dbReference type="PROSITE" id="PS50075"/>
    </source>
</evidence>
<dbReference type="EMBL" id="JBHSMF010000006">
    <property type="protein sequence ID" value="MFC5498092.1"/>
    <property type="molecule type" value="Genomic_DNA"/>
</dbReference>
<keyword evidence="2" id="KW-0597">Phosphoprotein</keyword>
<gene>
    <name evidence="4" type="ORF">ACFPOE_11150</name>
</gene>
<evidence type="ECO:0000313" key="5">
    <source>
        <dbReference type="Proteomes" id="UP001596037"/>
    </source>
</evidence>
<sequence length="100" mass="10543">MSVASQTPAWSADALEDWLLERIARLTSVAPAAVDPEAPFVSLNLDSVAVMDIVVALEDLLGFEIESTIAWDYPTVRLLSGHIAGLAARQAAATPGQPPC</sequence>
<accession>A0ABW0NGF6</accession>
<dbReference type="RefSeq" id="WP_376850155.1">
    <property type="nucleotide sequence ID" value="NZ_JBHSMF010000006.1"/>
</dbReference>
<dbReference type="SUPFAM" id="SSF47336">
    <property type="entry name" value="ACP-like"/>
    <property type="match status" value="1"/>
</dbReference>
<dbReference type="PROSITE" id="PS00012">
    <property type="entry name" value="PHOSPHOPANTETHEINE"/>
    <property type="match status" value="1"/>
</dbReference>
<dbReference type="Proteomes" id="UP001596037">
    <property type="component" value="Unassembled WGS sequence"/>
</dbReference>
<organism evidence="4 5">
    <name type="scientific">Caenimonas terrae</name>
    <dbReference type="NCBI Taxonomy" id="696074"/>
    <lineage>
        <taxon>Bacteria</taxon>
        <taxon>Pseudomonadati</taxon>
        <taxon>Pseudomonadota</taxon>
        <taxon>Betaproteobacteria</taxon>
        <taxon>Burkholderiales</taxon>
        <taxon>Comamonadaceae</taxon>
        <taxon>Caenimonas</taxon>
    </lineage>
</organism>
<keyword evidence="5" id="KW-1185">Reference proteome</keyword>
<dbReference type="SMART" id="SM00823">
    <property type="entry name" value="PKS_PP"/>
    <property type="match status" value="1"/>
</dbReference>
<reference evidence="5" key="1">
    <citation type="journal article" date="2019" name="Int. J. Syst. Evol. Microbiol.">
        <title>The Global Catalogue of Microorganisms (GCM) 10K type strain sequencing project: providing services to taxonomists for standard genome sequencing and annotation.</title>
        <authorList>
            <consortium name="The Broad Institute Genomics Platform"/>
            <consortium name="The Broad Institute Genome Sequencing Center for Infectious Disease"/>
            <person name="Wu L."/>
            <person name="Ma J."/>
        </authorList>
    </citation>
    <scope>NUCLEOTIDE SEQUENCE [LARGE SCALE GENOMIC DNA]</scope>
    <source>
        <strain evidence="5">CCUG 57401</strain>
    </source>
</reference>
<evidence type="ECO:0000256" key="2">
    <source>
        <dbReference type="ARBA" id="ARBA00022553"/>
    </source>
</evidence>
<dbReference type="InterPro" id="IPR020806">
    <property type="entry name" value="PKS_PP-bd"/>
</dbReference>
<dbReference type="PROSITE" id="PS50075">
    <property type="entry name" value="CARRIER"/>
    <property type="match status" value="1"/>
</dbReference>
<proteinExistence type="predicted"/>
<keyword evidence="1" id="KW-0596">Phosphopantetheine</keyword>
<evidence type="ECO:0000313" key="4">
    <source>
        <dbReference type="EMBL" id="MFC5498092.1"/>
    </source>
</evidence>
<feature type="domain" description="Carrier" evidence="3">
    <location>
        <begin position="10"/>
        <end position="87"/>
    </location>
</feature>
<dbReference type="InterPro" id="IPR009081">
    <property type="entry name" value="PP-bd_ACP"/>
</dbReference>
<comment type="caution">
    <text evidence="4">The sequence shown here is derived from an EMBL/GenBank/DDBJ whole genome shotgun (WGS) entry which is preliminary data.</text>
</comment>
<dbReference type="InterPro" id="IPR036736">
    <property type="entry name" value="ACP-like_sf"/>
</dbReference>